<name>A0A437QZ41_9PROT</name>
<dbReference type="AlphaFoldDB" id="A0A437QZ41"/>
<keyword evidence="3" id="KW-0489">Methyltransferase</keyword>
<dbReference type="GO" id="GO:0008168">
    <property type="term" value="F:methyltransferase activity"/>
    <property type="evidence" value="ECO:0007669"/>
    <property type="project" value="UniProtKB-KW"/>
</dbReference>
<organism evidence="3 4">
    <name type="scientific">Hwanghaeella grinnelliae</name>
    <dbReference type="NCBI Taxonomy" id="2500179"/>
    <lineage>
        <taxon>Bacteria</taxon>
        <taxon>Pseudomonadati</taxon>
        <taxon>Pseudomonadota</taxon>
        <taxon>Alphaproteobacteria</taxon>
        <taxon>Rhodospirillales</taxon>
        <taxon>Rhodospirillaceae</taxon>
        <taxon>Hwanghaeella</taxon>
    </lineage>
</organism>
<dbReference type="PANTHER" id="PTHR45128:SF1">
    <property type="entry name" value="S-ADENOSYLMETHIONINE-DEPENDENT METHYLTRANSFERASE RV2258C"/>
    <property type="match status" value="1"/>
</dbReference>
<feature type="domain" description="S-adenosylmethionine-dependent methyltransferase Rv2258c-like winged HTH" evidence="2">
    <location>
        <begin position="1"/>
        <end position="70"/>
    </location>
</feature>
<dbReference type="InterPro" id="IPR048711">
    <property type="entry name" value="WHD_Rv2258c"/>
</dbReference>
<dbReference type="Gene3D" id="1.10.10.10">
    <property type="entry name" value="Winged helix-like DNA-binding domain superfamily/Winged helix DNA-binding domain"/>
    <property type="match status" value="1"/>
</dbReference>
<dbReference type="SUPFAM" id="SSF46785">
    <property type="entry name" value="Winged helix' DNA-binding domain"/>
    <property type="match status" value="1"/>
</dbReference>
<accession>A0A437QZ41</accession>
<proteinExistence type="predicted"/>
<dbReference type="InterPro" id="IPR036388">
    <property type="entry name" value="WH-like_DNA-bd_sf"/>
</dbReference>
<evidence type="ECO:0000259" key="1">
    <source>
        <dbReference type="Pfam" id="PF13847"/>
    </source>
</evidence>
<evidence type="ECO:0000259" key="2">
    <source>
        <dbReference type="Pfam" id="PF21320"/>
    </source>
</evidence>
<dbReference type="InterPro" id="IPR036390">
    <property type="entry name" value="WH_DNA-bd_sf"/>
</dbReference>
<gene>
    <name evidence="3" type="ORF">EOI86_06725</name>
</gene>
<dbReference type="InterPro" id="IPR025714">
    <property type="entry name" value="Methyltranfer_dom"/>
</dbReference>
<keyword evidence="4" id="KW-1185">Reference proteome</keyword>
<dbReference type="PANTHER" id="PTHR45128">
    <property type="entry name" value="METHYLTRANSFERASE TYPE 11"/>
    <property type="match status" value="1"/>
</dbReference>
<dbReference type="Proteomes" id="UP000287447">
    <property type="component" value="Unassembled WGS sequence"/>
</dbReference>
<comment type="caution">
    <text evidence="3">The sequence shown here is derived from an EMBL/GenBank/DDBJ whole genome shotgun (WGS) entry which is preliminary data.</text>
</comment>
<dbReference type="GO" id="GO:0032259">
    <property type="term" value="P:methylation"/>
    <property type="evidence" value="ECO:0007669"/>
    <property type="project" value="UniProtKB-KW"/>
</dbReference>
<dbReference type="OrthoDB" id="9801363at2"/>
<dbReference type="CDD" id="cd02440">
    <property type="entry name" value="AdoMet_MTases"/>
    <property type="match status" value="1"/>
</dbReference>
<dbReference type="Pfam" id="PF13847">
    <property type="entry name" value="Methyltransf_31"/>
    <property type="match status" value="1"/>
</dbReference>
<evidence type="ECO:0000313" key="3">
    <source>
        <dbReference type="EMBL" id="RVU39785.1"/>
    </source>
</evidence>
<dbReference type="InterPro" id="IPR053173">
    <property type="entry name" value="SAM-binding_MTase"/>
</dbReference>
<keyword evidence="3" id="KW-0808">Transferase</keyword>
<reference evidence="4" key="1">
    <citation type="submission" date="2019-01" db="EMBL/GenBank/DDBJ databases">
        <title>Gri0909 isolated from a small marine red alga.</title>
        <authorList>
            <person name="Kim J."/>
            <person name="Jeong S.E."/>
            <person name="Jeon C.O."/>
        </authorList>
    </citation>
    <scope>NUCLEOTIDE SEQUENCE [LARGE SCALE GENOMIC DNA]</scope>
    <source>
        <strain evidence="4">Gri0909</strain>
    </source>
</reference>
<evidence type="ECO:0000313" key="4">
    <source>
        <dbReference type="Proteomes" id="UP000287447"/>
    </source>
</evidence>
<protein>
    <submittedName>
        <fullName evidence="3">Class I SAM-dependent methyltransferase</fullName>
    </submittedName>
</protein>
<dbReference type="Gene3D" id="3.40.50.150">
    <property type="entry name" value="Vaccinia Virus protein VP39"/>
    <property type="match status" value="1"/>
</dbReference>
<dbReference type="InterPro" id="IPR029063">
    <property type="entry name" value="SAM-dependent_MTases_sf"/>
</dbReference>
<sequence>MTALGHRTGLFDALALRPGVTAEDLAAEAGLAERYVREWLAVMVTSAVIDYDPQTTAYTLPAEHAAFLTRQASPNNMAVTAQFIGVAASVEDAMLARFQSGQGLHYGHFDRFHEVMAEDSAQLAVAALLEHILPIVPGLTLRLTDGIEVVDIGCGAGRAMLRMAEAFPESTFLGLDLCADAFAETEAEAVRRGLSNLRFEARDLSGLSSLGQFDLVTAFDAVHDQKDPQGFLAMVRHSLRPGGVFLMQDIGGSRDLERNLDNPFAPLLYTISLMHCTPISIGQGGPGLGAMWGVETAQEYLAQAGFDTVETHRLPHDPINAYYVARP</sequence>
<dbReference type="SUPFAM" id="SSF53335">
    <property type="entry name" value="S-adenosyl-L-methionine-dependent methyltransferases"/>
    <property type="match status" value="1"/>
</dbReference>
<feature type="domain" description="Methyltransferase" evidence="1">
    <location>
        <begin position="144"/>
        <end position="256"/>
    </location>
</feature>
<dbReference type="Pfam" id="PF21320">
    <property type="entry name" value="WHD_Rv2258c"/>
    <property type="match status" value="1"/>
</dbReference>
<dbReference type="EMBL" id="SADE01000001">
    <property type="protein sequence ID" value="RVU39785.1"/>
    <property type="molecule type" value="Genomic_DNA"/>
</dbReference>